<dbReference type="Pfam" id="PF00149">
    <property type="entry name" value="Metallophos"/>
    <property type="match status" value="1"/>
</dbReference>
<dbReference type="InterPro" id="IPR004843">
    <property type="entry name" value="Calcineurin-like_PHP"/>
</dbReference>
<keyword evidence="2" id="KW-0479">Metal-binding</keyword>
<dbReference type="SUPFAM" id="SSF56300">
    <property type="entry name" value="Metallo-dependent phosphatases"/>
    <property type="match status" value="1"/>
</dbReference>
<keyword evidence="3" id="KW-0378">Hydrolase</keyword>
<dbReference type="PANTHER" id="PTHR31302:SF25">
    <property type="entry name" value="PHOSPHOESTERASE"/>
    <property type="match status" value="1"/>
</dbReference>
<evidence type="ECO:0000313" key="7">
    <source>
        <dbReference type="Proteomes" id="UP000321363"/>
    </source>
</evidence>
<proteinExistence type="inferred from homology"/>
<comment type="similarity">
    <text evidence="4">Belongs to the metallophosphoesterase superfamily.</text>
</comment>
<dbReference type="InterPro" id="IPR051158">
    <property type="entry name" value="Metallophosphoesterase_sf"/>
</dbReference>
<dbReference type="RefSeq" id="WP_146947056.1">
    <property type="nucleotide sequence ID" value="NZ_VOQF01000003.1"/>
</dbReference>
<evidence type="ECO:0000256" key="2">
    <source>
        <dbReference type="ARBA" id="ARBA00022723"/>
    </source>
</evidence>
<name>A0A5C6W2S9_9BACI</name>
<dbReference type="FunFam" id="3.60.21.10:FF:000028">
    <property type="entry name" value="Putative metallophosphoesterase"/>
    <property type="match status" value="1"/>
</dbReference>
<sequence>MTKQYSRRSFLKGLLSFSFGSLLLASTGYTYARYFEPTMLGVEKLKMIDPKIPIAFEGFTIVQFSDTHLSEYFTLKQLESLVNKINNLSPDLILFTGDLMDEPNNYNHINEIVPILEKLKAPFGKYAVYGNHDHGGYGTDIYKNVIEMSGFTLLLNEATNIPMEDGSKIVIAGIDDLMLGKPSYEGALGNLNKDFYNILLAHEPDAALETKNYFVDLQLSGHSHGGQIQLPFYGPLITPPYAMHYFEGMYEVDSMKLYVNRGIGTTRLPFRFLSPPEITHFTLSPK</sequence>
<comment type="cofactor">
    <cofactor evidence="1">
        <name>a divalent metal cation</name>
        <dbReference type="ChEBI" id="CHEBI:60240"/>
    </cofactor>
</comment>
<dbReference type="InterPro" id="IPR029052">
    <property type="entry name" value="Metallo-depent_PP-like"/>
</dbReference>
<evidence type="ECO:0000313" key="6">
    <source>
        <dbReference type="EMBL" id="TXC92193.1"/>
    </source>
</evidence>
<dbReference type="Proteomes" id="UP000321363">
    <property type="component" value="Unassembled WGS sequence"/>
</dbReference>
<keyword evidence="7" id="KW-1185">Reference proteome</keyword>
<accession>A0A5C6W2S9</accession>
<dbReference type="EMBL" id="VOQF01000003">
    <property type="protein sequence ID" value="TXC92193.1"/>
    <property type="molecule type" value="Genomic_DNA"/>
</dbReference>
<dbReference type="AlphaFoldDB" id="A0A5C6W2S9"/>
<reference evidence="6 7" key="1">
    <citation type="journal article" date="2005" name="Int. J. Syst. Evol. Microbiol.">
        <title>Bacillus litoralis sp. nov., isolated from a tidal flat of the Yellow Sea in Korea.</title>
        <authorList>
            <person name="Yoon J.H."/>
            <person name="Oh T.K."/>
        </authorList>
    </citation>
    <scope>NUCLEOTIDE SEQUENCE [LARGE SCALE GENOMIC DNA]</scope>
    <source>
        <strain evidence="6 7">SW-211</strain>
    </source>
</reference>
<evidence type="ECO:0000256" key="3">
    <source>
        <dbReference type="ARBA" id="ARBA00022801"/>
    </source>
</evidence>
<dbReference type="CDD" id="cd07385">
    <property type="entry name" value="MPP_YkuE_C"/>
    <property type="match status" value="1"/>
</dbReference>
<dbReference type="Gene3D" id="3.60.21.10">
    <property type="match status" value="1"/>
</dbReference>
<evidence type="ECO:0000256" key="1">
    <source>
        <dbReference type="ARBA" id="ARBA00001968"/>
    </source>
</evidence>
<dbReference type="GO" id="GO:0008758">
    <property type="term" value="F:UDP-2,3-diacylglucosamine hydrolase activity"/>
    <property type="evidence" value="ECO:0007669"/>
    <property type="project" value="TreeGrafter"/>
</dbReference>
<evidence type="ECO:0000259" key="5">
    <source>
        <dbReference type="Pfam" id="PF00149"/>
    </source>
</evidence>
<dbReference type="OrthoDB" id="9780884at2"/>
<comment type="caution">
    <text evidence="6">The sequence shown here is derived from an EMBL/GenBank/DDBJ whole genome shotgun (WGS) entry which is preliminary data.</text>
</comment>
<feature type="domain" description="Calcineurin-like phosphoesterase" evidence="5">
    <location>
        <begin position="60"/>
        <end position="225"/>
    </location>
</feature>
<protein>
    <submittedName>
        <fullName evidence="6">Metallophosphoesterase</fullName>
    </submittedName>
</protein>
<organism evidence="6 7">
    <name type="scientific">Metabacillus litoralis</name>
    <dbReference type="NCBI Taxonomy" id="152268"/>
    <lineage>
        <taxon>Bacteria</taxon>
        <taxon>Bacillati</taxon>
        <taxon>Bacillota</taxon>
        <taxon>Bacilli</taxon>
        <taxon>Bacillales</taxon>
        <taxon>Bacillaceae</taxon>
        <taxon>Metabacillus</taxon>
    </lineage>
</organism>
<dbReference type="GO" id="GO:0046872">
    <property type="term" value="F:metal ion binding"/>
    <property type="evidence" value="ECO:0007669"/>
    <property type="project" value="UniProtKB-KW"/>
</dbReference>
<dbReference type="PANTHER" id="PTHR31302">
    <property type="entry name" value="TRANSMEMBRANE PROTEIN WITH METALLOPHOSPHOESTERASE DOMAIN-RELATED"/>
    <property type="match status" value="1"/>
</dbReference>
<gene>
    <name evidence="6" type="ORF">FS935_07370</name>
</gene>
<evidence type="ECO:0000256" key="4">
    <source>
        <dbReference type="ARBA" id="ARBA00061089"/>
    </source>
</evidence>
<dbReference type="GO" id="GO:0009245">
    <property type="term" value="P:lipid A biosynthetic process"/>
    <property type="evidence" value="ECO:0007669"/>
    <property type="project" value="TreeGrafter"/>
</dbReference>
<dbReference type="GO" id="GO:0016020">
    <property type="term" value="C:membrane"/>
    <property type="evidence" value="ECO:0007669"/>
    <property type="project" value="GOC"/>
</dbReference>